<reference evidence="8 9" key="1">
    <citation type="journal article" date="2008" name="Nature">
        <title>The genome of the choanoflagellate Monosiga brevicollis and the origin of metazoans.</title>
        <authorList>
            <consortium name="JGI Sequencing"/>
            <person name="King N."/>
            <person name="Westbrook M.J."/>
            <person name="Young S.L."/>
            <person name="Kuo A."/>
            <person name="Abedin M."/>
            <person name="Chapman J."/>
            <person name="Fairclough S."/>
            <person name="Hellsten U."/>
            <person name="Isogai Y."/>
            <person name="Letunic I."/>
            <person name="Marr M."/>
            <person name="Pincus D."/>
            <person name="Putnam N."/>
            <person name="Rokas A."/>
            <person name="Wright K.J."/>
            <person name="Zuzow R."/>
            <person name="Dirks W."/>
            <person name="Good M."/>
            <person name="Goodstein D."/>
            <person name="Lemons D."/>
            <person name="Li W."/>
            <person name="Lyons J.B."/>
            <person name="Morris A."/>
            <person name="Nichols S."/>
            <person name="Richter D.J."/>
            <person name="Salamov A."/>
            <person name="Bork P."/>
            <person name="Lim W.A."/>
            <person name="Manning G."/>
            <person name="Miller W.T."/>
            <person name="McGinnis W."/>
            <person name="Shapiro H."/>
            <person name="Tjian R."/>
            <person name="Grigoriev I.V."/>
            <person name="Rokhsar D."/>
        </authorList>
    </citation>
    <scope>NUCLEOTIDE SEQUENCE [LARGE SCALE GENOMIC DNA]</scope>
    <source>
        <strain evidence="9">MX1 / ATCC 50154</strain>
    </source>
</reference>
<dbReference type="Pfam" id="PF13499">
    <property type="entry name" value="EF-hand_7"/>
    <property type="match status" value="1"/>
</dbReference>
<dbReference type="InterPro" id="IPR002048">
    <property type="entry name" value="EF_hand_dom"/>
</dbReference>
<accession>A9UR51</accession>
<proteinExistence type="inferred from homology"/>
<dbReference type="STRING" id="81824.A9UR51"/>
<dbReference type="PROSITE" id="PS00018">
    <property type="entry name" value="EF_HAND_1"/>
    <property type="match status" value="1"/>
</dbReference>
<comment type="similarity">
    <text evidence="1 6">Belongs to the proline oxidase family.</text>
</comment>
<dbReference type="GO" id="GO:0071949">
    <property type="term" value="F:FAD binding"/>
    <property type="evidence" value="ECO:0000318"/>
    <property type="project" value="GO_Central"/>
</dbReference>
<dbReference type="InterPro" id="IPR018247">
    <property type="entry name" value="EF_Hand_1_Ca_BS"/>
</dbReference>
<dbReference type="PROSITE" id="PS50222">
    <property type="entry name" value="EF_HAND_2"/>
    <property type="match status" value="1"/>
</dbReference>
<dbReference type="InterPro" id="IPR002872">
    <property type="entry name" value="Proline_DH_dom"/>
</dbReference>
<dbReference type="InterPro" id="IPR011992">
    <property type="entry name" value="EF-hand-dom_pair"/>
</dbReference>
<name>A9UR51_MONBE</name>
<dbReference type="PANTHER" id="PTHR13914:SF0">
    <property type="entry name" value="PROLINE DEHYDROGENASE 1, MITOCHONDRIAL"/>
    <property type="match status" value="1"/>
</dbReference>
<dbReference type="KEGG" id="mbr:MONBRDRAFT_14774"/>
<comment type="catalytic activity">
    <reaction evidence="6">
        <text>L-proline + a quinone = (S)-1-pyrroline-5-carboxylate + a quinol + H(+)</text>
        <dbReference type="Rhea" id="RHEA:23784"/>
        <dbReference type="ChEBI" id="CHEBI:15378"/>
        <dbReference type="ChEBI" id="CHEBI:17388"/>
        <dbReference type="ChEBI" id="CHEBI:24646"/>
        <dbReference type="ChEBI" id="CHEBI:60039"/>
        <dbReference type="ChEBI" id="CHEBI:132124"/>
        <dbReference type="EC" id="1.5.5.2"/>
    </reaction>
</comment>
<evidence type="ECO:0000256" key="2">
    <source>
        <dbReference type="ARBA" id="ARBA00012695"/>
    </source>
</evidence>
<dbReference type="FunFam" id="3.20.20.220:FF:000034">
    <property type="entry name" value="Proline dehydrogenase"/>
    <property type="match status" value="1"/>
</dbReference>
<dbReference type="Pfam" id="PF01619">
    <property type="entry name" value="Pro_dh"/>
    <property type="match status" value="1"/>
</dbReference>
<dbReference type="GeneID" id="5888221"/>
<dbReference type="EC" id="1.5.5.2" evidence="2 6"/>
<sequence length="512" mass="57866">LDFHNTQTAFQDKSLTDLLLAYAVYKACMFSPLVKHADSVYKLSRRFLGPRITDGVVRATFFRHFCGGENNNDLLETTTSLKNSGIGAIMDYAAEADVVKKPDVVSEVKAKSSARVYDYISEAQCDRNVQHFLDCIESVHQVTPGGIAAIKITALGLPDLIERMAVAITRTQWLFSLIDSDNSGTLSADEFEKAVATFFPDIDAKEVFHAIDTDSDSEVDYIEWTHSLRMEDVWNLIRSAGPNTPLGELQEAMLDETELELMRNMMRRLHTLVDYAAERKVRLMVDAEQTYFQPAIHNLALGLQRKYNKELPLVYNTYQCYLKDTLSTLEHDLQRARRENWWFACKLVRGAYMEMERQLASDKGYPSPICDTQDDTHRTYNTSINMILNQDRANLLVASHNQASIEYTISEMQKRGIDKQTGGVCFAQLLGMCDHLTYTLGINGYKAFKYVPYGPVNEVIPYLVRRAHENRCVCASFCLGTGQPHQQLLTLLLVLTLSVMSPLQLNAGWSAA</sequence>
<evidence type="ECO:0000259" key="7">
    <source>
        <dbReference type="PROSITE" id="PS50222"/>
    </source>
</evidence>
<dbReference type="SUPFAM" id="SSF47473">
    <property type="entry name" value="EF-hand"/>
    <property type="match status" value="1"/>
</dbReference>
<dbReference type="GO" id="GO:0005739">
    <property type="term" value="C:mitochondrion"/>
    <property type="evidence" value="ECO:0000318"/>
    <property type="project" value="GO_Central"/>
</dbReference>
<comment type="cofactor">
    <cofactor evidence="6">
        <name>FAD</name>
        <dbReference type="ChEBI" id="CHEBI:57692"/>
    </cofactor>
</comment>
<keyword evidence="5 6" id="KW-0642">Proline metabolism</keyword>
<dbReference type="AlphaFoldDB" id="A9UR51"/>
<keyword evidence="6" id="KW-0285">Flavoprotein</keyword>
<evidence type="ECO:0000313" key="9">
    <source>
        <dbReference type="Proteomes" id="UP000001357"/>
    </source>
</evidence>
<evidence type="ECO:0000256" key="4">
    <source>
        <dbReference type="ARBA" id="ARBA00023002"/>
    </source>
</evidence>
<dbReference type="Proteomes" id="UP000001357">
    <property type="component" value="Unassembled WGS sequence"/>
</dbReference>
<comment type="function">
    <text evidence="6">Converts proline to delta-1-pyrroline-5-carboxylate.</text>
</comment>
<protein>
    <recommendedName>
        <fullName evidence="2 6">Proline dehydrogenase</fullName>
        <ecNumber evidence="2 6">1.5.5.2</ecNumber>
    </recommendedName>
</protein>
<dbReference type="GO" id="GO:0005509">
    <property type="term" value="F:calcium ion binding"/>
    <property type="evidence" value="ECO:0007669"/>
    <property type="project" value="InterPro"/>
</dbReference>
<dbReference type="PANTHER" id="PTHR13914">
    <property type="entry name" value="PROLINE OXIDASE"/>
    <property type="match status" value="1"/>
</dbReference>
<organism evidence="8 9">
    <name type="scientific">Monosiga brevicollis</name>
    <name type="common">Choanoflagellate</name>
    <dbReference type="NCBI Taxonomy" id="81824"/>
    <lineage>
        <taxon>Eukaryota</taxon>
        <taxon>Choanoflagellata</taxon>
        <taxon>Craspedida</taxon>
        <taxon>Salpingoecidae</taxon>
        <taxon>Monosiga</taxon>
    </lineage>
</organism>
<dbReference type="Gene3D" id="3.20.20.220">
    <property type="match status" value="1"/>
</dbReference>
<dbReference type="CDD" id="cd00051">
    <property type="entry name" value="EFh"/>
    <property type="match status" value="1"/>
</dbReference>
<dbReference type="OMA" id="GPLKKYH"/>
<keyword evidence="9" id="KW-1185">Reference proteome</keyword>
<dbReference type="FunCoup" id="A9UR51">
    <property type="interactions" value="283"/>
</dbReference>
<keyword evidence="4 6" id="KW-0560">Oxidoreductase</keyword>
<dbReference type="InterPro" id="IPR015659">
    <property type="entry name" value="Proline_oxidase"/>
</dbReference>
<dbReference type="InParanoid" id="A9UR51"/>
<dbReference type="InterPro" id="IPR029041">
    <property type="entry name" value="FAD-linked_oxidoreductase-like"/>
</dbReference>
<dbReference type="Gene3D" id="1.10.238.10">
    <property type="entry name" value="EF-hand"/>
    <property type="match status" value="1"/>
</dbReference>
<keyword evidence="3" id="KW-0106">Calcium</keyword>
<evidence type="ECO:0000256" key="3">
    <source>
        <dbReference type="ARBA" id="ARBA00022837"/>
    </source>
</evidence>
<feature type="non-terminal residue" evidence="8">
    <location>
        <position position="1"/>
    </location>
</feature>
<dbReference type="SMART" id="SM00054">
    <property type="entry name" value="EFh"/>
    <property type="match status" value="2"/>
</dbReference>
<evidence type="ECO:0000256" key="6">
    <source>
        <dbReference type="RuleBase" id="RU364054"/>
    </source>
</evidence>
<dbReference type="eggNOG" id="KOG0186">
    <property type="taxonomic scope" value="Eukaryota"/>
</dbReference>
<dbReference type="EMBL" id="CH991544">
    <property type="protein sequence ID" value="EDQ91857.1"/>
    <property type="molecule type" value="Genomic_DNA"/>
</dbReference>
<dbReference type="GO" id="GO:0004657">
    <property type="term" value="F:proline dehydrogenase activity"/>
    <property type="evidence" value="ECO:0000318"/>
    <property type="project" value="GO_Central"/>
</dbReference>
<evidence type="ECO:0000256" key="5">
    <source>
        <dbReference type="ARBA" id="ARBA00023062"/>
    </source>
</evidence>
<evidence type="ECO:0000313" key="8">
    <source>
        <dbReference type="EMBL" id="EDQ91857.1"/>
    </source>
</evidence>
<keyword evidence="6" id="KW-0274">FAD</keyword>
<dbReference type="SUPFAM" id="SSF51730">
    <property type="entry name" value="FAD-linked oxidoreductase"/>
    <property type="match status" value="1"/>
</dbReference>
<feature type="domain" description="EF-hand" evidence="7">
    <location>
        <begin position="166"/>
        <end position="201"/>
    </location>
</feature>
<gene>
    <name evidence="8" type="ORF">MONBRDRAFT_14774</name>
</gene>
<evidence type="ECO:0000256" key="1">
    <source>
        <dbReference type="ARBA" id="ARBA00005869"/>
    </source>
</evidence>
<dbReference type="RefSeq" id="XP_001743143.1">
    <property type="nucleotide sequence ID" value="XM_001743091.1"/>
</dbReference>
<dbReference type="GO" id="GO:0010133">
    <property type="term" value="P:L-proline catabolic process to L-glutamate"/>
    <property type="evidence" value="ECO:0000318"/>
    <property type="project" value="GO_Central"/>
</dbReference>